<evidence type="ECO:0000256" key="4">
    <source>
        <dbReference type="PROSITE-ProRule" id="PRU00510"/>
    </source>
</evidence>
<dbReference type="PROSITE" id="PS51128">
    <property type="entry name" value="ZF_DKSA_2"/>
    <property type="match status" value="1"/>
</dbReference>
<keyword evidence="2" id="KW-0863">Zinc-finger</keyword>
<evidence type="ECO:0000256" key="3">
    <source>
        <dbReference type="ARBA" id="ARBA00022833"/>
    </source>
</evidence>
<keyword evidence="8" id="KW-1185">Reference proteome</keyword>
<proteinExistence type="predicted"/>
<evidence type="ECO:0000256" key="1">
    <source>
        <dbReference type="ARBA" id="ARBA00022723"/>
    </source>
</evidence>
<organism evidence="7 8">
    <name type="scientific">Kribbella rubisoli</name>
    <dbReference type="NCBI Taxonomy" id="3075929"/>
    <lineage>
        <taxon>Bacteria</taxon>
        <taxon>Bacillati</taxon>
        <taxon>Actinomycetota</taxon>
        <taxon>Actinomycetes</taxon>
        <taxon>Propionibacteriales</taxon>
        <taxon>Kribbellaceae</taxon>
        <taxon>Kribbella</taxon>
    </lineage>
</organism>
<dbReference type="PANTHER" id="PTHR33823">
    <property type="entry name" value="RNA POLYMERASE-BINDING TRANSCRIPTION FACTOR DKSA-RELATED"/>
    <property type="match status" value="1"/>
</dbReference>
<accession>A0A4Q7X0I7</accession>
<dbReference type="Gene3D" id="1.20.120.910">
    <property type="entry name" value="DksA, coiled-coil domain"/>
    <property type="match status" value="1"/>
</dbReference>
<feature type="region of interest" description="Disordered" evidence="5">
    <location>
        <begin position="1"/>
        <end position="45"/>
    </location>
</feature>
<evidence type="ECO:0000313" key="8">
    <source>
        <dbReference type="Proteomes" id="UP000292027"/>
    </source>
</evidence>
<dbReference type="Pfam" id="PF01258">
    <property type="entry name" value="zf-dskA_traR"/>
    <property type="match status" value="1"/>
</dbReference>
<keyword evidence="1" id="KW-0479">Metal-binding</keyword>
<feature type="domain" description="Zinc finger DksA/TraR C4-type" evidence="6">
    <location>
        <begin position="70"/>
        <end position="102"/>
    </location>
</feature>
<feature type="zinc finger region" description="dksA C4-type" evidence="4">
    <location>
        <begin position="75"/>
        <end position="99"/>
    </location>
</feature>
<reference evidence="7 8" key="1">
    <citation type="journal article" date="2015" name="Stand. Genomic Sci.">
        <title>Genomic Encyclopedia of Bacterial and Archaeal Type Strains, Phase III: the genomes of soil and plant-associated and newly described type strains.</title>
        <authorList>
            <person name="Whitman W.B."/>
            <person name="Woyke T."/>
            <person name="Klenk H.P."/>
            <person name="Zhou Y."/>
            <person name="Lilburn T.G."/>
            <person name="Beck B.J."/>
            <person name="De Vos P."/>
            <person name="Vandamme P."/>
            <person name="Eisen J.A."/>
            <person name="Garrity G."/>
            <person name="Hugenholtz P."/>
            <person name="Kyrpides N.C."/>
        </authorList>
    </citation>
    <scope>NUCLEOTIDE SEQUENCE [LARGE SCALE GENOMIC DNA]</scope>
    <source>
        <strain evidence="7 8">VKM Ac-2540</strain>
    </source>
</reference>
<dbReference type="AlphaFoldDB" id="A0A4Q7X0I7"/>
<dbReference type="SUPFAM" id="SSF57716">
    <property type="entry name" value="Glucocorticoid receptor-like (DNA-binding domain)"/>
    <property type="match status" value="1"/>
</dbReference>
<feature type="compositionally biased region" description="Basic and acidic residues" evidence="5">
    <location>
        <begin position="33"/>
        <end position="45"/>
    </location>
</feature>
<dbReference type="GO" id="GO:0008270">
    <property type="term" value="F:zinc ion binding"/>
    <property type="evidence" value="ECO:0007669"/>
    <property type="project" value="UniProtKB-KW"/>
</dbReference>
<dbReference type="InterPro" id="IPR000962">
    <property type="entry name" value="Znf_DskA_TraR"/>
</dbReference>
<evidence type="ECO:0000256" key="2">
    <source>
        <dbReference type="ARBA" id="ARBA00022771"/>
    </source>
</evidence>
<evidence type="ECO:0000256" key="5">
    <source>
        <dbReference type="SAM" id="MobiDB-lite"/>
    </source>
</evidence>
<dbReference type="RefSeq" id="WP_130445242.1">
    <property type="nucleotide sequence ID" value="NZ_SHKR01000012.1"/>
</dbReference>
<dbReference type="Proteomes" id="UP000292027">
    <property type="component" value="Unassembled WGS sequence"/>
</dbReference>
<sequence>MTTNASHATRLTKHEARRRLQHERGSRLSQLRAIDESAPHADKDLQDAQTAAIKRVLGEIEAAEERLDSGSYGMCVSCRTAIPGERLEILPYVRFCVACQQRVG</sequence>
<dbReference type="PANTHER" id="PTHR33823:SF4">
    <property type="entry name" value="GENERAL STRESS PROTEIN 16O"/>
    <property type="match status" value="1"/>
</dbReference>
<name>A0A4Q7X0I7_9ACTN</name>
<keyword evidence="3" id="KW-0862">Zinc</keyword>
<evidence type="ECO:0000259" key="6">
    <source>
        <dbReference type="Pfam" id="PF01258"/>
    </source>
</evidence>
<dbReference type="OrthoDB" id="1121111at2"/>
<evidence type="ECO:0000313" key="7">
    <source>
        <dbReference type="EMBL" id="RZU16321.1"/>
    </source>
</evidence>
<protein>
    <submittedName>
        <fullName evidence="7">TraR/DksA family transcriptional regulator</fullName>
    </submittedName>
</protein>
<gene>
    <name evidence="7" type="ORF">EV645_3875</name>
</gene>
<comment type="caution">
    <text evidence="7">The sequence shown here is derived from an EMBL/GenBank/DDBJ whole genome shotgun (WGS) entry which is preliminary data.</text>
</comment>
<dbReference type="EMBL" id="SHKR01000012">
    <property type="protein sequence ID" value="RZU16321.1"/>
    <property type="molecule type" value="Genomic_DNA"/>
</dbReference>